<dbReference type="InterPro" id="IPR018485">
    <property type="entry name" value="FGGY_C"/>
</dbReference>
<name>A0A0M2NIN7_9FIRM</name>
<keyword evidence="3 6" id="KW-0418">Kinase</keyword>
<dbReference type="SUPFAM" id="SSF53067">
    <property type="entry name" value="Actin-like ATPase domain"/>
    <property type="match status" value="2"/>
</dbReference>
<dbReference type="OrthoDB" id="9805576at2"/>
<evidence type="ECO:0000256" key="1">
    <source>
        <dbReference type="ARBA" id="ARBA00009156"/>
    </source>
</evidence>
<sequence>MEEVLLMSVDLGTSFIKTGVYDMDSACVALRTEPVRDERPKPGIFIQRGDDLVTSAVSCMKKVCDELGGRVKNIAAIAFTGQMSGFMGVDHEWNDITTWSCSLDSRYMPYAQRQMKELKREFLQTSGTNAPQMAPKFEWFKKEFPEESKKIRKYLMISGYLIGKLSGMPVEDAVIDTTYTTWTGLADIGKGAWSERICDRIGLDTKYLPRIVSSNTICANLSRKMAEYTGLREGVPLVSGAGDKMAGALGSGAVSPGDMIFEAGSYGEISCCVPDYRPDLQTGRIDCLPSAVPGCFFATKFVAGSGITLDWFVNTFARRDGEELSEAFCRLERDMRNIPPGCGGLMAIGLLGGSSMPLDGALRGMWMGHDWSHGREHFYKALLESFTYDFNLTIDTIEKLYPEYRKKEVRAIGGGAKSAFWMQMNADVTGKAYQVLHRDDAAMWGGALLAGNAVGIFPDLKDTAKAHAKVAAEYAPNQDMYEKYKPFQKLYEQSLKELHGFYRKIQDTNNMGAKATS</sequence>
<dbReference type="InterPro" id="IPR050406">
    <property type="entry name" value="FGGY_Carb_Kinase"/>
</dbReference>
<keyword evidence="7" id="KW-1185">Reference proteome</keyword>
<dbReference type="PANTHER" id="PTHR43095">
    <property type="entry name" value="SUGAR KINASE"/>
    <property type="match status" value="1"/>
</dbReference>
<proteinExistence type="inferred from homology"/>
<dbReference type="InterPro" id="IPR043129">
    <property type="entry name" value="ATPase_NBD"/>
</dbReference>
<dbReference type="RefSeq" id="WP_046442398.1">
    <property type="nucleotide sequence ID" value="NZ_LAYJ01000045.1"/>
</dbReference>
<dbReference type="EMBL" id="LAYJ01000045">
    <property type="protein sequence ID" value="KKI52018.1"/>
    <property type="molecule type" value="Genomic_DNA"/>
</dbReference>
<dbReference type="CDD" id="cd00366">
    <property type="entry name" value="ASKHA_NBD_FGGY"/>
    <property type="match status" value="1"/>
</dbReference>
<keyword evidence="2 6" id="KW-0808">Transferase</keyword>
<dbReference type="Proteomes" id="UP000034076">
    <property type="component" value="Unassembled WGS sequence"/>
</dbReference>
<evidence type="ECO:0000259" key="5">
    <source>
        <dbReference type="Pfam" id="PF02782"/>
    </source>
</evidence>
<dbReference type="PATRIC" id="fig|270498.16.peg.550"/>
<reference evidence="6 7" key="1">
    <citation type="submission" date="2015-04" db="EMBL/GenBank/DDBJ databases">
        <title>Draft genome sequence of bacteremic isolate Catabacter hongkongensis type strain HKU16T.</title>
        <authorList>
            <person name="Lau S.K."/>
            <person name="Teng J.L."/>
            <person name="Huang Y."/>
            <person name="Curreem S.O."/>
            <person name="Tsui S.K."/>
            <person name="Woo P.C."/>
        </authorList>
    </citation>
    <scope>NUCLEOTIDE SEQUENCE [LARGE SCALE GENOMIC DNA]</scope>
    <source>
        <strain evidence="6 7">HKU16</strain>
    </source>
</reference>
<dbReference type="Gene3D" id="3.30.420.40">
    <property type="match status" value="2"/>
</dbReference>
<dbReference type="Pfam" id="PF02782">
    <property type="entry name" value="FGGY_C"/>
    <property type="match status" value="1"/>
</dbReference>
<accession>A0A0M2NIN7</accession>
<gene>
    <name evidence="6" type="ORF">CHK_0446</name>
</gene>
<dbReference type="InterPro" id="IPR000577">
    <property type="entry name" value="Carb_kinase_FGGY"/>
</dbReference>
<comment type="similarity">
    <text evidence="1">Belongs to the FGGY kinase family.</text>
</comment>
<dbReference type="PANTHER" id="PTHR43095:SF5">
    <property type="entry name" value="XYLULOSE KINASE"/>
    <property type="match status" value="1"/>
</dbReference>
<evidence type="ECO:0000256" key="3">
    <source>
        <dbReference type="ARBA" id="ARBA00022777"/>
    </source>
</evidence>
<dbReference type="PIRSF" id="PIRSF000538">
    <property type="entry name" value="GlpK"/>
    <property type="match status" value="1"/>
</dbReference>
<protein>
    <submittedName>
        <fullName evidence="6">Xylulose kinase</fullName>
        <ecNumber evidence="6">2.7.1.17</ecNumber>
    </submittedName>
</protein>
<dbReference type="EC" id="2.7.1.17" evidence="6"/>
<dbReference type="GO" id="GO:0004856">
    <property type="term" value="F:D-xylulokinase activity"/>
    <property type="evidence" value="ECO:0007669"/>
    <property type="project" value="UniProtKB-EC"/>
</dbReference>
<feature type="domain" description="Carbohydrate kinase FGGY N-terminal" evidence="4">
    <location>
        <begin position="6"/>
        <end position="250"/>
    </location>
</feature>
<dbReference type="AlphaFoldDB" id="A0A0M2NIN7"/>
<dbReference type="InterPro" id="IPR018484">
    <property type="entry name" value="FGGY_N"/>
</dbReference>
<dbReference type="Pfam" id="PF00370">
    <property type="entry name" value="FGGY_N"/>
    <property type="match status" value="1"/>
</dbReference>
<feature type="domain" description="Carbohydrate kinase FGGY C-terminal" evidence="5">
    <location>
        <begin position="291"/>
        <end position="452"/>
    </location>
</feature>
<evidence type="ECO:0000256" key="2">
    <source>
        <dbReference type="ARBA" id="ARBA00022679"/>
    </source>
</evidence>
<evidence type="ECO:0000259" key="4">
    <source>
        <dbReference type="Pfam" id="PF00370"/>
    </source>
</evidence>
<dbReference type="STRING" id="270498.CHK_0446"/>
<organism evidence="6 7">
    <name type="scientific">Christensenella hongkongensis</name>
    <dbReference type="NCBI Taxonomy" id="270498"/>
    <lineage>
        <taxon>Bacteria</taxon>
        <taxon>Bacillati</taxon>
        <taxon>Bacillota</taxon>
        <taxon>Clostridia</taxon>
        <taxon>Christensenellales</taxon>
        <taxon>Christensenellaceae</taxon>
        <taxon>Christensenella</taxon>
    </lineage>
</organism>
<evidence type="ECO:0000313" key="6">
    <source>
        <dbReference type="EMBL" id="KKI52018.1"/>
    </source>
</evidence>
<evidence type="ECO:0000313" key="7">
    <source>
        <dbReference type="Proteomes" id="UP000034076"/>
    </source>
</evidence>
<comment type="caution">
    <text evidence="6">The sequence shown here is derived from an EMBL/GenBank/DDBJ whole genome shotgun (WGS) entry which is preliminary data.</text>
</comment>